<gene>
    <name evidence="10" type="ORF">SAMN04488515_2825</name>
</gene>
<feature type="domain" description="Flagellar hook-associated protein FlgK helical" evidence="9">
    <location>
        <begin position="90"/>
        <end position="312"/>
    </location>
</feature>
<dbReference type="GO" id="GO:0009424">
    <property type="term" value="C:bacterial-type flagellum hook"/>
    <property type="evidence" value="ECO:0007669"/>
    <property type="project" value="InterPro"/>
</dbReference>
<dbReference type="Pfam" id="PF06429">
    <property type="entry name" value="Flg_bbr_C"/>
    <property type="match status" value="1"/>
</dbReference>
<feature type="domain" description="Flagellar basal body rod protein N-terminal" evidence="7">
    <location>
        <begin position="7"/>
        <end position="36"/>
    </location>
</feature>
<evidence type="ECO:0000259" key="9">
    <source>
        <dbReference type="Pfam" id="PF22638"/>
    </source>
</evidence>
<dbReference type="GO" id="GO:0044780">
    <property type="term" value="P:bacterial-type flagellum assembly"/>
    <property type="evidence" value="ECO:0007669"/>
    <property type="project" value="InterPro"/>
</dbReference>
<dbReference type="GO" id="GO:0005576">
    <property type="term" value="C:extracellular region"/>
    <property type="evidence" value="ECO:0007669"/>
    <property type="project" value="UniProtKB-SubCell"/>
</dbReference>
<evidence type="ECO:0000256" key="3">
    <source>
        <dbReference type="ARBA" id="ARBA00009677"/>
    </source>
</evidence>
<feature type="domain" description="Flagellar basal-body/hook protein C-terminal" evidence="8">
    <location>
        <begin position="445"/>
        <end position="481"/>
    </location>
</feature>
<dbReference type="EMBL" id="FOIZ01000002">
    <property type="protein sequence ID" value="SEW41411.1"/>
    <property type="molecule type" value="Genomic_DNA"/>
</dbReference>
<dbReference type="InterPro" id="IPR053927">
    <property type="entry name" value="FlgK_helical"/>
</dbReference>
<dbReference type="Pfam" id="PF22638">
    <property type="entry name" value="FlgK_D1"/>
    <property type="match status" value="1"/>
</dbReference>
<dbReference type="OrthoDB" id="7181295at2"/>
<organism evidence="10 11">
    <name type="scientific">Cognatiyoonia koreensis</name>
    <dbReference type="NCBI Taxonomy" id="364200"/>
    <lineage>
        <taxon>Bacteria</taxon>
        <taxon>Pseudomonadati</taxon>
        <taxon>Pseudomonadota</taxon>
        <taxon>Alphaproteobacteria</taxon>
        <taxon>Rhodobacterales</taxon>
        <taxon>Paracoccaceae</taxon>
        <taxon>Cognatiyoonia</taxon>
    </lineage>
</organism>
<accession>A0A1I0RK64</accession>
<dbReference type="AlphaFoldDB" id="A0A1I0RK64"/>
<name>A0A1I0RK64_9RHOB</name>
<evidence type="ECO:0000256" key="6">
    <source>
        <dbReference type="ARBA" id="ARBA00023143"/>
    </source>
</evidence>
<evidence type="ECO:0000259" key="8">
    <source>
        <dbReference type="Pfam" id="PF06429"/>
    </source>
</evidence>
<keyword evidence="11" id="KW-1185">Reference proteome</keyword>
<dbReference type="Pfam" id="PF00460">
    <property type="entry name" value="Flg_bb_rod"/>
    <property type="match status" value="1"/>
</dbReference>
<dbReference type="PANTHER" id="PTHR30033:SF1">
    <property type="entry name" value="FLAGELLAR HOOK-ASSOCIATED PROTEIN 1"/>
    <property type="match status" value="1"/>
</dbReference>
<evidence type="ECO:0000256" key="1">
    <source>
        <dbReference type="ARBA" id="ARBA00004117"/>
    </source>
</evidence>
<comment type="subcellular location">
    <subcellularLocation>
        <location evidence="1">Bacterial flagellum basal body</location>
    </subcellularLocation>
    <subcellularLocation>
        <location evidence="2">Secreted</location>
    </subcellularLocation>
</comment>
<dbReference type="STRING" id="364200.SAMN04488515_2825"/>
<dbReference type="GO" id="GO:0005198">
    <property type="term" value="F:structural molecule activity"/>
    <property type="evidence" value="ECO:0007669"/>
    <property type="project" value="InterPro"/>
</dbReference>
<reference evidence="10 11" key="1">
    <citation type="submission" date="2016-10" db="EMBL/GenBank/DDBJ databases">
        <authorList>
            <person name="de Groot N.N."/>
        </authorList>
    </citation>
    <scope>NUCLEOTIDE SEQUENCE [LARGE SCALE GENOMIC DNA]</scope>
    <source>
        <strain evidence="10 11">DSM 17925</strain>
    </source>
</reference>
<proteinExistence type="inferred from homology"/>
<keyword evidence="10" id="KW-0282">Flagellum</keyword>
<sequence>MSITASLNNAISGLTATARMAEVVSSNLSNALTDGYGRRVVDLSAANLGGKGAGVTIDGVRRIVDAGVIGDRRLADAELAGQQQTLNTLQQVERAIGLPGDPAGLAGRLNAFESALVSAGTDPASPQRLQMAVNRLGDVADGLRQATGTVQTLRQDSDAQIARDVETLNSALGQVAKLNADISRAIGTGGDTTALQDARQRAIDQISEIVPIREIPRDRGAVALMTTTGAQLLDGTPATFSFSATPTITADMTFGSGALSGLEFNGQPASPSNGVGKFTGGTLGAAFEMRDAKLVAAQAGLDTVAQDLVSRFADPATDPTLVAGAPGLLTDRGGALDPLDLTGLAGRLQINAAVDPGQGGDVTRLRDGIGAAAPGPAGNPAQIDRWLSALNTPRSSGAGLPARSASGQIANLASEIGTQRLRADDELTFAAARWDTLRAAELGNGVDTDQEMQMLIRIEQSYAANAKLIETINAMVRTLMEI</sequence>
<dbReference type="SUPFAM" id="SSF64518">
    <property type="entry name" value="Phase 1 flagellin"/>
    <property type="match status" value="1"/>
</dbReference>
<evidence type="ECO:0000256" key="5">
    <source>
        <dbReference type="ARBA" id="ARBA00022525"/>
    </source>
</evidence>
<evidence type="ECO:0000313" key="10">
    <source>
        <dbReference type="EMBL" id="SEW41411.1"/>
    </source>
</evidence>
<dbReference type="PANTHER" id="PTHR30033">
    <property type="entry name" value="FLAGELLAR HOOK-ASSOCIATED PROTEIN 1"/>
    <property type="match status" value="1"/>
</dbReference>
<protein>
    <recommendedName>
        <fullName evidence="4">Flagellar hook-associated protein 1</fullName>
    </recommendedName>
</protein>
<keyword evidence="10" id="KW-0966">Cell projection</keyword>
<dbReference type="RefSeq" id="WP_089996052.1">
    <property type="nucleotide sequence ID" value="NZ_FOIZ01000002.1"/>
</dbReference>
<evidence type="ECO:0000313" key="11">
    <source>
        <dbReference type="Proteomes" id="UP000199167"/>
    </source>
</evidence>
<dbReference type="GO" id="GO:0009425">
    <property type="term" value="C:bacterial-type flagellum basal body"/>
    <property type="evidence" value="ECO:0007669"/>
    <property type="project" value="UniProtKB-SubCell"/>
</dbReference>
<dbReference type="Proteomes" id="UP000199167">
    <property type="component" value="Unassembled WGS sequence"/>
</dbReference>
<dbReference type="InterPro" id="IPR001444">
    <property type="entry name" value="Flag_bb_rod_N"/>
</dbReference>
<evidence type="ECO:0000259" key="7">
    <source>
        <dbReference type="Pfam" id="PF00460"/>
    </source>
</evidence>
<keyword evidence="5" id="KW-0964">Secreted</keyword>
<evidence type="ECO:0000256" key="2">
    <source>
        <dbReference type="ARBA" id="ARBA00004613"/>
    </source>
</evidence>
<dbReference type="InterPro" id="IPR002371">
    <property type="entry name" value="FlgK"/>
</dbReference>
<keyword evidence="6" id="KW-0975">Bacterial flagellum</keyword>
<keyword evidence="10" id="KW-0969">Cilium</keyword>
<dbReference type="NCBIfam" id="TIGR02492">
    <property type="entry name" value="flgK_ends"/>
    <property type="match status" value="1"/>
</dbReference>
<dbReference type="InterPro" id="IPR010930">
    <property type="entry name" value="Flg_bb/hook_C_dom"/>
</dbReference>
<evidence type="ECO:0000256" key="4">
    <source>
        <dbReference type="ARBA" id="ARBA00016244"/>
    </source>
</evidence>
<comment type="similarity">
    <text evidence="3">Belongs to the flagella basal body rod proteins family.</text>
</comment>